<dbReference type="GO" id="GO:0008168">
    <property type="term" value="F:methyltransferase activity"/>
    <property type="evidence" value="ECO:0007669"/>
    <property type="project" value="UniProtKB-KW"/>
</dbReference>
<protein>
    <submittedName>
        <fullName evidence="2">Methyltransferase type 11</fullName>
    </submittedName>
</protein>
<reference evidence="2" key="1">
    <citation type="submission" date="2018-01" db="EMBL/GenBank/DDBJ databases">
        <authorList>
            <person name="Regsiter A."/>
            <person name="William W."/>
        </authorList>
    </citation>
    <scope>NUCLEOTIDE SEQUENCE</scope>
    <source>
        <strain evidence="2">TRIP AH-1</strain>
    </source>
</reference>
<feature type="domain" description="Methyltransferase" evidence="1">
    <location>
        <begin position="39"/>
        <end position="138"/>
    </location>
</feature>
<dbReference type="Gene3D" id="3.40.50.150">
    <property type="entry name" value="Vaccinia Virus protein VP39"/>
    <property type="match status" value="1"/>
</dbReference>
<dbReference type="CDD" id="cd02440">
    <property type="entry name" value="AdoMet_MTases"/>
    <property type="match status" value="1"/>
</dbReference>
<organism evidence="2">
    <name type="scientific">uncultured Desulfobacterium sp</name>
    <dbReference type="NCBI Taxonomy" id="201089"/>
    <lineage>
        <taxon>Bacteria</taxon>
        <taxon>Pseudomonadati</taxon>
        <taxon>Thermodesulfobacteriota</taxon>
        <taxon>Desulfobacteria</taxon>
        <taxon>Desulfobacterales</taxon>
        <taxon>Desulfobacteriaceae</taxon>
        <taxon>Desulfobacterium</taxon>
        <taxon>environmental samples</taxon>
    </lineage>
</organism>
<keyword evidence="2" id="KW-0489">Methyltransferase</keyword>
<dbReference type="InterPro" id="IPR029063">
    <property type="entry name" value="SAM-dependent_MTases_sf"/>
</dbReference>
<dbReference type="SUPFAM" id="SSF53335">
    <property type="entry name" value="S-adenosyl-L-methionine-dependent methyltransferases"/>
    <property type="match status" value="1"/>
</dbReference>
<name>A0A445MTN6_9BACT</name>
<dbReference type="Pfam" id="PF13649">
    <property type="entry name" value="Methyltransf_25"/>
    <property type="match status" value="1"/>
</dbReference>
<dbReference type="InterPro" id="IPR041698">
    <property type="entry name" value="Methyltransf_25"/>
</dbReference>
<evidence type="ECO:0000313" key="2">
    <source>
        <dbReference type="EMBL" id="SPD72894.1"/>
    </source>
</evidence>
<sequence length="184" mass="20763">MSHRVCPPWVGYFLLNPLRRLFENPEKILGPFVREGMIVLEPGCGMGYFTLPLASMVGPKGRIVAAEIQEKMLSVLSRRARKAGLLDRIDLRHIGEKGYNFEDLSDQVDMAVAIHMVHEVPDRAVFFKAVWDTLKPGGKMFVLEPKGHVSQMEFEQTMATAKQAGFRPEALSVRDGSRKRLLIK</sequence>
<gene>
    <name evidence="2" type="ORF">PITCH_A1580049</name>
</gene>
<evidence type="ECO:0000259" key="1">
    <source>
        <dbReference type="Pfam" id="PF13649"/>
    </source>
</evidence>
<dbReference type="AlphaFoldDB" id="A0A445MTN6"/>
<keyword evidence="2" id="KW-0808">Transferase</keyword>
<accession>A0A445MTN6</accession>
<dbReference type="EMBL" id="OJIN01000066">
    <property type="protein sequence ID" value="SPD72894.1"/>
    <property type="molecule type" value="Genomic_DNA"/>
</dbReference>
<dbReference type="GO" id="GO:0032259">
    <property type="term" value="P:methylation"/>
    <property type="evidence" value="ECO:0007669"/>
    <property type="project" value="UniProtKB-KW"/>
</dbReference>
<proteinExistence type="predicted"/>